<feature type="transmembrane region" description="Helical" evidence="3">
    <location>
        <begin position="184"/>
        <end position="210"/>
    </location>
</feature>
<accession>A0ABD0KFU0</accession>
<feature type="compositionally biased region" description="Gly residues" evidence="2">
    <location>
        <begin position="629"/>
        <end position="639"/>
    </location>
</feature>
<dbReference type="InterPro" id="IPR000626">
    <property type="entry name" value="Ubiquitin-like_dom"/>
</dbReference>
<name>A0ABD0KFU0_9CAEN</name>
<dbReference type="SMART" id="SM00185">
    <property type="entry name" value="ARM"/>
    <property type="match status" value="4"/>
</dbReference>
<evidence type="ECO:0000256" key="3">
    <source>
        <dbReference type="SAM" id="Phobius"/>
    </source>
</evidence>
<dbReference type="InterPro" id="IPR016024">
    <property type="entry name" value="ARM-type_fold"/>
</dbReference>
<keyword evidence="3" id="KW-1133">Transmembrane helix</keyword>
<dbReference type="SUPFAM" id="SSF48371">
    <property type="entry name" value="ARM repeat"/>
    <property type="match status" value="1"/>
</dbReference>
<feature type="region of interest" description="Disordered" evidence="2">
    <location>
        <begin position="615"/>
        <end position="649"/>
    </location>
</feature>
<evidence type="ECO:0000256" key="2">
    <source>
        <dbReference type="SAM" id="MobiDB-lite"/>
    </source>
</evidence>
<feature type="domain" description="Ubiquitin-like" evidence="4">
    <location>
        <begin position="1"/>
        <end position="75"/>
    </location>
</feature>
<feature type="repeat" description="ARM" evidence="1">
    <location>
        <begin position="356"/>
        <end position="394"/>
    </location>
</feature>
<evidence type="ECO:0000313" key="5">
    <source>
        <dbReference type="EMBL" id="KAK7486049.1"/>
    </source>
</evidence>
<dbReference type="EMBL" id="JACVVK020000184">
    <property type="protein sequence ID" value="KAK7486049.1"/>
    <property type="molecule type" value="Genomic_DNA"/>
</dbReference>
<evidence type="ECO:0000259" key="4">
    <source>
        <dbReference type="PROSITE" id="PS50053"/>
    </source>
</evidence>
<dbReference type="PROSITE" id="PS50053">
    <property type="entry name" value="UBIQUITIN_2"/>
    <property type="match status" value="1"/>
</dbReference>
<dbReference type="Pfam" id="PF00240">
    <property type="entry name" value="ubiquitin"/>
    <property type="match status" value="1"/>
</dbReference>
<keyword evidence="3" id="KW-0812">Transmembrane</keyword>
<dbReference type="InterPro" id="IPR000225">
    <property type="entry name" value="Armadillo"/>
</dbReference>
<dbReference type="InterPro" id="IPR011989">
    <property type="entry name" value="ARM-like"/>
</dbReference>
<dbReference type="PANTHER" id="PTHR46043:SF13">
    <property type="entry name" value="ARM REPEAT SUPERFAMILY PROTEIN"/>
    <property type="match status" value="1"/>
</dbReference>
<dbReference type="SUPFAM" id="SSF54236">
    <property type="entry name" value="Ubiquitin-like"/>
    <property type="match status" value="1"/>
</dbReference>
<keyword evidence="6" id="KW-1185">Reference proteome</keyword>
<feature type="transmembrane region" description="Helical" evidence="3">
    <location>
        <begin position="230"/>
        <end position="254"/>
    </location>
</feature>
<dbReference type="PROSITE" id="PS50176">
    <property type="entry name" value="ARM_REPEAT"/>
    <property type="match status" value="1"/>
</dbReference>
<dbReference type="PANTHER" id="PTHR46043">
    <property type="entry name" value="ARM REPEAT SUPERFAMILY PROTEIN"/>
    <property type="match status" value="1"/>
</dbReference>
<comment type="caution">
    <text evidence="5">The sequence shown here is derived from an EMBL/GenBank/DDBJ whole genome shotgun (WGS) entry which is preliminary data.</text>
</comment>
<dbReference type="AlphaFoldDB" id="A0ABD0KFU0"/>
<evidence type="ECO:0000313" key="6">
    <source>
        <dbReference type="Proteomes" id="UP001519460"/>
    </source>
</evidence>
<gene>
    <name evidence="5" type="ORF">BaRGS_00022658</name>
</gene>
<dbReference type="Gene3D" id="1.25.10.10">
    <property type="entry name" value="Leucine-rich Repeat Variant"/>
    <property type="match status" value="1"/>
</dbReference>
<evidence type="ECO:0000256" key="1">
    <source>
        <dbReference type="PROSITE-ProRule" id="PRU00259"/>
    </source>
</evidence>
<dbReference type="Proteomes" id="UP001519460">
    <property type="component" value="Unassembled WGS sequence"/>
</dbReference>
<proteinExistence type="predicted"/>
<dbReference type="SMART" id="SM00213">
    <property type="entry name" value="UBQ"/>
    <property type="match status" value="1"/>
</dbReference>
<dbReference type="CDD" id="cd17039">
    <property type="entry name" value="Ubl_ubiquitin_like"/>
    <property type="match status" value="1"/>
</dbReference>
<feature type="transmembrane region" description="Helical" evidence="3">
    <location>
        <begin position="152"/>
        <end position="172"/>
    </location>
</feature>
<protein>
    <recommendedName>
        <fullName evidence="4">Ubiquitin-like domain-containing protein</fullName>
    </recommendedName>
</protein>
<reference evidence="5 6" key="1">
    <citation type="journal article" date="2023" name="Sci. Data">
        <title>Genome assembly of the Korean intertidal mud-creeper Batillaria attramentaria.</title>
        <authorList>
            <person name="Patra A.K."/>
            <person name="Ho P.T."/>
            <person name="Jun S."/>
            <person name="Lee S.J."/>
            <person name="Kim Y."/>
            <person name="Won Y.J."/>
        </authorList>
    </citation>
    <scope>NUCLEOTIDE SEQUENCE [LARGE SCALE GENOMIC DNA]</scope>
    <source>
        <strain evidence="5">Wonlab-2016</strain>
    </source>
</reference>
<feature type="transmembrane region" description="Helical" evidence="3">
    <location>
        <begin position="130"/>
        <end position="146"/>
    </location>
</feature>
<dbReference type="Gene3D" id="3.10.20.90">
    <property type="entry name" value="Phosphatidylinositol 3-kinase Catalytic Subunit, Chain A, domain 1"/>
    <property type="match status" value="1"/>
</dbReference>
<organism evidence="5 6">
    <name type="scientific">Batillaria attramentaria</name>
    <dbReference type="NCBI Taxonomy" id="370345"/>
    <lineage>
        <taxon>Eukaryota</taxon>
        <taxon>Metazoa</taxon>
        <taxon>Spiralia</taxon>
        <taxon>Lophotrochozoa</taxon>
        <taxon>Mollusca</taxon>
        <taxon>Gastropoda</taxon>
        <taxon>Caenogastropoda</taxon>
        <taxon>Sorbeoconcha</taxon>
        <taxon>Cerithioidea</taxon>
        <taxon>Batillariidae</taxon>
        <taxon>Batillaria</taxon>
    </lineage>
</organism>
<keyword evidence="3" id="KW-0472">Membrane</keyword>
<sequence>MLVYVKNRAFPLKTFLVSAVPSDKVARIRAQLLHILYELGKDDHQFRLRYNGQVLRDAFTLTDYDITDNAVVTMVPMGKSKDALMEIHSVTSSMTSDLRSHGQPANIKYALEKEVKTFDRREKLLGDFKALLYMHCLAVILALLTTRWYAAIWLGLAAALGVWFVPVYSRLGGYVGNTSHIRQLFCVFSGVISTVCLAVSLYFAVFEWIGVSDNGCHDWEFEGTCSHRNVYTAVFFTLHSVLLIVTAILSWILLANFRVEVGDLIENCLVQERDIEQVMAAARNGRVKEKRIAAFDLSAMAASSDDNKFRIVAEGGLEVLSSLAMSRDEVTQEHAVEALAEILTIPTVQDTFVESGGIGTLTAMLHSPSPRAMQEAASALYNIVAESEENKAAVVAEHGLEDLSHAAREGTIACQRTVAGVLLELAFNADVRAQMASSNVPARALVYLCHSNDADTLRFTLQTLELLAIESSELICAQTELLEMLLDFPFRTMDDRLYLLASKILLYFAENAHTCEQLLGQTRVLESLVAMARTHSAVLQKVVVKIVHCMLEVPQLRTRAREEKMDSVLEYVRDHAADRDAWDMADECLQLMTSAHDLSDLPTLSTMEKLNKMKVKDDSFGSRTSMGSEGKGGSGGSTGSSGDVKKGIA</sequence>
<dbReference type="InterPro" id="IPR029071">
    <property type="entry name" value="Ubiquitin-like_domsf"/>
</dbReference>